<feature type="region of interest" description="Disordered" evidence="1">
    <location>
        <begin position="335"/>
        <end position="389"/>
    </location>
</feature>
<sequence>MAMRLVMDGCDLHRAATPTAGNLGLIKSAQYINSGGVPTPVSTARLLFFLQGSPTRDYQDGFTSIINSIWKSCSIGSTARETDFPSVKPVSASFSTAEKASFGTSNEQMAAGDVYKRKMEKFNSFSRCERDADIGGHKVKPEGGGVFDFGEVKKGSVKETKEVLKDDWHDPRWRASLWKAVRLLDRIRRRETDPSGSAFDHRLLLDNHVILLTVLGLFEDMLADIEGFKTLYRELTILLAASCLSNSPSVYGLIASCLLFEQFRSLVAKSSSPTFSAQYALLNEISTVAHSLFMCAAVGCHNVPLKGTREERITESWKVSLRDCFVGIKGGLARSYSTDDDSQSGEQEARHKSQGHAIRRADLASGGEGTGWEDEDDEMAVPCGPSSMG</sequence>
<evidence type="ECO:0000256" key="1">
    <source>
        <dbReference type="SAM" id="MobiDB-lite"/>
    </source>
</evidence>
<dbReference type="KEGG" id="kne:92180971"/>
<dbReference type="EMBL" id="JBCAWK010000006">
    <property type="protein sequence ID" value="KAK8854973.1"/>
    <property type="molecule type" value="Genomic_DNA"/>
</dbReference>
<dbReference type="RefSeq" id="XP_066803211.1">
    <property type="nucleotide sequence ID" value="XM_066946819.1"/>
</dbReference>
<accession>A0AAW0Z1E4</accession>
<dbReference type="GeneID" id="92180971"/>
<dbReference type="AlphaFoldDB" id="A0AAW0Z1E4"/>
<proteinExistence type="predicted"/>
<dbReference type="Proteomes" id="UP001388673">
    <property type="component" value="Unassembled WGS sequence"/>
</dbReference>
<organism evidence="2 3">
    <name type="scientific">Kwoniella newhampshirensis</name>
    <dbReference type="NCBI Taxonomy" id="1651941"/>
    <lineage>
        <taxon>Eukaryota</taxon>
        <taxon>Fungi</taxon>
        <taxon>Dikarya</taxon>
        <taxon>Basidiomycota</taxon>
        <taxon>Agaricomycotina</taxon>
        <taxon>Tremellomycetes</taxon>
        <taxon>Tremellales</taxon>
        <taxon>Cryptococcaceae</taxon>
        <taxon>Kwoniella</taxon>
    </lineage>
</organism>
<protein>
    <submittedName>
        <fullName evidence="2">Uncharacterized protein</fullName>
    </submittedName>
</protein>
<comment type="caution">
    <text evidence="2">The sequence shown here is derived from an EMBL/GenBank/DDBJ whole genome shotgun (WGS) entry which is preliminary data.</text>
</comment>
<name>A0AAW0Z1E4_9TREE</name>
<reference evidence="2 3" key="1">
    <citation type="journal article" date="2024" name="bioRxiv">
        <title>Comparative genomics of Cryptococcus and Kwoniella reveals pathogenesis evolution and contrasting karyotype dynamics via intercentromeric recombination or chromosome fusion.</title>
        <authorList>
            <person name="Coelho M.A."/>
            <person name="David-Palma M."/>
            <person name="Shea T."/>
            <person name="Bowers K."/>
            <person name="McGinley-Smith S."/>
            <person name="Mohammad A.W."/>
            <person name="Gnirke A."/>
            <person name="Yurkov A.M."/>
            <person name="Nowrousian M."/>
            <person name="Sun S."/>
            <person name="Cuomo C.A."/>
            <person name="Heitman J."/>
        </authorList>
    </citation>
    <scope>NUCLEOTIDE SEQUENCE [LARGE SCALE GENOMIC DNA]</scope>
    <source>
        <strain evidence="2 3">CBS 13917</strain>
    </source>
</reference>
<evidence type="ECO:0000313" key="3">
    <source>
        <dbReference type="Proteomes" id="UP001388673"/>
    </source>
</evidence>
<evidence type="ECO:0000313" key="2">
    <source>
        <dbReference type="EMBL" id="KAK8854973.1"/>
    </source>
</evidence>
<gene>
    <name evidence="2" type="ORF">IAR55_003713</name>
</gene>
<keyword evidence="3" id="KW-1185">Reference proteome</keyword>